<keyword evidence="1" id="KW-0175">Coiled coil</keyword>
<dbReference type="EMBL" id="FNHW01000001">
    <property type="protein sequence ID" value="SDM61050.1"/>
    <property type="molecule type" value="Genomic_DNA"/>
</dbReference>
<dbReference type="STRING" id="459525.SAMN04488137_1013"/>
<sequence length="207" mass="24231">MNKIKRVVFGEKKMSELESLQAEVQINESAIQEEAQKQQRLNEGLRLLNIELEVAPDDKDLLKRKKRLETALNESQERASEATTRKEELEGKISNLSKEKRLAHLHELAEQDVEGFERGRRATVIKEEIRKLMREIESRDGLWGYSKPERLHREFGIDSFTFDKNNPAHDDARKIWETQKGEAEERIQKEAQQVIDFLKKYLGGFDN</sequence>
<dbReference type="Proteomes" id="UP000199544">
    <property type="component" value="Unassembled WGS sequence"/>
</dbReference>
<protein>
    <submittedName>
        <fullName evidence="2">Uncharacterized protein</fullName>
    </submittedName>
</protein>
<gene>
    <name evidence="2" type="ORF">SAMN04488137_1013</name>
</gene>
<reference evidence="3" key="1">
    <citation type="submission" date="2016-10" db="EMBL/GenBank/DDBJ databases">
        <authorList>
            <person name="Varghese N."/>
            <person name="Submissions S."/>
        </authorList>
    </citation>
    <scope>NUCLEOTIDE SEQUENCE [LARGE SCALE GENOMIC DNA]</scope>
    <source>
        <strain evidence="3">CGMCC 1.6854</strain>
    </source>
</reference>
<keyword evidence="3" id="KW-1185">Reference proteome</keyword>
<dbReference type="AlphaFoldDB" id="A0A1G9UM85"/>
<evidence type="ECO:0000313" key="2">
    <source>
        <dbReference type="EMBL" id="SDM61050.1"/>
    </source>
</evidence>
<proteinExistence type="predicted"/>
<evidence type="ECO:0000256" key="1">
    <source>
        <dbReference type="SAM" id="Coils"/>
    </source>
</evidence>
<accession>A0A1G9UM85</accession>
<name>A0A1G9UM85_9BACL</name>
<organism evidence="2 3">
    <name type="scientific">Fictibacillus solisalsi</name>
    <dbReference type="NCBI Taxonomy" id="459525"/>
    <lineage>
        <taxon>Bacteria</taxon>
        <taxon>Bacillati</taxon>
        <taxon>Bacillota</taxon>
        <taxon>Bacilli</taxon>
        <taxon>Bacillales</taxon>
        <taxon>Fictibacillaceae</taxon>
        <taxon>Fictibacillus</taxon>
    </lineage>
</organism>
<feature type="coiled-coil region" evidence="1">
    <location>
        <begin position="17"/>
        <end position="99"/>
    </location>
</feature>
<evidence type="ECO:0000313" key="3">
    <source>
        <dbReference type="Proteomes" id="UP000199544"/>
    </source>
</evidence>